<evidence type="ECO:0000313" key="9">
    <source>
        <dbReference type="Proteomes" id="UP000326287"/>
    </source>
</evidence>
<dbReference type="Proteomes" id="UP000326287">
    <property type="component" value="Chromosome"/>
</dbReference>
<keyword evidence="4" id="KW-1133">Transmembrane helix</keyword>
<keyword evidence="9" id="KW-1185">Reference proteome</keyword>
<dbReference type="KEGG" id="halc:EY643_01420"/>
<dbReference type="OrthoDB" id="288532at2"/>
<dbReference type="RefSeq" id="WP_152660529.1">
    <property type="nucleotide sequence ID" value="NZ_CP036422.1"/>
</dbReference>
<keyword evidence="2" id="KW-0808">Transferase</keyword>
<dbReference type="PANTHER" id="PTHR12137:SF54">
    <property type="entry name" value="CARBOHYDRATE SULFOTRANSFERASE"/>
    <property type="match status" value="1"/>
</dbReference>
<evidence type="ECO:0000256" key="6">
    <source>
        <dbReference type="ARBA" id="ARBA00023136"/>
    </source>
</evidence>
<keyword evidence="7" id="KW-0325">Glycoprotein</keyword>
<keyword evidence="5" id="KW-0333">Golgi apparatus</keyword>
<keyword evidence="6" id="KW-0472">Membrane</keyword>
<dbReference type="GO" id="GO:0008146">
    <property type="term" value="F:sulfotransferase activity"/>
    <property type="evidence" value="ECO:0007669"/>
    <property type="project" value="InterPro"/>
</dbReference>
<accession>A0A5P9NF65</accession>
<dbReference type="Pfam" id="PF03567">
    <property type="entry name" value="Sulfotransfer_2"/>
    <property type="match status" value="1"/>
</dbReference>
<evidence type="ECO:0000256" key="3">
    <source>
        <dbReference type="ARBA" id="ARBA00022692"/>
    </source>
</evidence>
<dbReference type="SUPFAM" id="SSF52540">
    <property type="entry name" value="P-loop containing nucleoside triphosphate hydrolases"/>
    <property type="match status" value="1"/>
</dbReference>
<dbReference type="InterPro" id="IPR027417">
    <property type="entry name" value="P-loop_NTPase"/>
</dbReference>
<dbReference type="Gene3D" id="3.40.50.300">
    <property type="entry name" value="P-loop containing nucleotide triphosphate hydrolases"/>
    <property type="match status" value="1"/>
</dbReference>
<reference evidence="8 9" key="1">
    <citation type="submission" date="2019-02" db="EMBL/GenBank/DDBJ databases">
        <authorList>
            <person name="Li S.-H."/>
        </authorList>
    </citation>
    <scope>NUCLEOTIDE SEQUENCE [LARGE SCALE GENOMIC DNA]</scope>
    <source>
        <strain evidence="8 9">IMCC14385</strain>
    </source>
</reference>
<protein>
    <recommendedName>
        <fullName evidence="10">Sulfotransferase family protein</fullName>
    </recommendedName>
</protein>
<evidence type="ECO:0000313" key="8">
    <source>
        <dbReference type="EMBL" id="QFU74417.1"/>
    </source>
</evidence>
<comment type="subcellular location">
    <subcellularLocation>
        <location evidence="1">Golgi apparatus membrane</location>
        <topology evidence="1">Single-pass type II membrane protein</topology>
    </subcellularLocation>
</comment>
<evidence type="ECO:0000256" key="7">
    <source>
        <dbReference type="ARBA" id="ARBA00023180"/>
    </source>
</evidence>
<dbReference type="EMBL" id="CP036422">
    <property type="protein sequence ID" value="QFU74417.1"/>
    <property type="molecule type" value="Genomic_DNA"/>
</dbReference>
<evidence type="ECO:0000256" key="5">
    <source>
        <dbReference type="ARBA" id="ARBA00023034"/>
    </source>
</evidence>
<dbReference type="InterPro" id="IPR005331">
    <property type="entry name" value="Sulfotransferase"/>
</dbReference>
<evidence type="ECO:0000256" key="2">
    <source>
        <dbReference type="ARBA" id="ARBA00022679"/>
    </source>
</evidence>
<organism evidence="8 9">
    <name type="scientific">Halioglobus maricola</name>
    <dbReference type="NCBI Taxonomy" id="2601894"/>
    <lineage>
        <taxon>Bacteria</taxon>
        <taxon>Pseudomonadati</taxon>
        <taxon>Pseudomonadota</taxon>
        <taxon>Gammaproteobacteria</taxon>
        <taxon>Cellvibrionales</taxon>
        <taxon>Halieaceae</taxon>
        <taxon>Halioglobus</taxon>
    </lineage>
</organism>
<keyword evidence="3" id="KW-0812">Transmembrane</keyword>
<dbReference type="PANTHER" id="PTHR12137">
    <property type="entry name" value="CARBOHYDRATE SULFOTRANSFERASE"/>
    <property type="match status" value="1"/>
</dbReference>
<name>A0A5P9NF65_9GAMM</name>
<evidence type="ECO:0000256" key="1">
    <source>
        <dbReference type="ARBA" id="ARBA00004323"/>
    </source>
</evidence>
<dbReference type="AlphaFoldDB" id="A0A5P9NF65"/>
<dbReference type="InterPro" id="IPR018011">
    <property type="entry name" value="Carb_sulfotrans_8-10"/>
</dbReference>
<proteinExistence type="predicted"/>
<evidence type="ECO:0000256" key="4">
    <source>
        <dbReference type="ARBA" id="ARBA00022989"/>
    </source>
</evidence>
<gene>
    <name evidence="8" type="ORF">EY643_01420</name>
</gene>
<sequence>MISHKYKCIFIHVPKAGGTTISRSQSFHDEFTSPHLRWERLANALNQHSDYYVFGQVRHPITRILSAYNHSNRSHESKEFYKRQTLSFREYLERVLITRQHFRRGTDRSEIFEIAKEIGLSEFDVFHTCAAQKDYFDFSAESYLNSGLKINPEVRLNYCMKVEHFDSDWSHVLSDLKLDYVEPKIRDHGSKSKKKYWTQQLDLKTVQLIYRCYKEDFNALGYKLVFTKNLPLRKVIRNSIKQLLRQSSGS</sequence>
<dbReference type="GO" id="GO:0016051">
    <property type="term" value="P:carbohydrate biosynthetic process"/>
    <property type="evidence" value="ECO:0007669"/>
    <property type="project" value="InterPro"/>
</dbReference>
<dbReference type="GO" id="GO:0016020">
    <property type="term" value="C:membrane"/>
    <property type="evidence" value="ECO:0007669"/>
    <property type="project" value="InterPro"/>
</dbReference>
<evidence type="ECO:0008006" key="10">
    <source>
        <dbReference type="Google" id="ProtNLM"/>
    </source>
</evidence>